<evidence type="ECO:0000313" key="4">
    <source>
        <dbReference type="Proteomes" id="UP000271227"/>
    </source>
</evidence>
<dbReference type="InterPro" id="IPR029058">
    <property type="entry name" value="AB_hydrolase_fold"/>
</dbReference>
<gene>
    <name evidence="3" type="ORF">BXY39_3397</name>
</gene>
<dbReference type="PANTHER" id="PTHR43194:SF5">
    <property type="entry name" value="PIMELOYL-[ACYL-CARRIER PROTEIN] METHYL ESTER ESTERASE"/>
    <property type="match status" value="1"/>
</dbReference>
<dbReference type="InterPro" id="IPR000073">
    <property type="entry name" value="AB_hydrolase_1"/>
</dbReference>
<keyword evidence="4" id="KW-1185">Reference proteome</keyword>
<feature type="domain" description="Serine aminopeptidase S33" evidence="2">
    <location>
        <begin position="34"/>
        <end position="239"/>
    </location>
</feature>
<protein>
    <submittedName>
        <fullName evidence="3">Alpha-beta hydrolase superfamily lysophospholipase</fullName>
    </submittedName>
</protein>
<accession>A0A3M0C476</accession>
<dbReference type="Pfam" id="PF12146">
    <property type="entry name" value="Hydrolase_4"/>
    <property type="match status" value="1"/>
</dbReference>
<dbReference type="OrthoDB" id="9780765at2"/>
<dbReference type="PRINTS" id="PR00111">
    <property type="entry name" value="ABHYDROLASE"/>
</dbReference>
<dbReference type="PANTHER" id="PTHR43194">
    <property type="entry name" value="HYDROLASE ALPHA/BETA FOLD FAMILY"/>
    <property type="match status" value="1"/>
</dbReference>
<dbReference type="InterPro" id="IPR050228">
    <property type="entry name" value="Carboxylesterase_BioH"/>
</dbReference>
<comment type="caution">
    <text evidence="3">The sequence shown here is derived from an EMBL/GenBank/DDBJ whole genome shotgun (WGS) entry which is preliminary data.</text>
</comment>
<feature type="region of interest" description="Disordered" evidence="1">
    <location>
        <begin position="1"/>
        <end position="22"/>
    </location>
</feature>
<evidence type="ECO:0000259" key="2">
    <source>
        <dbReference type="Pfam" id="PF12146"/>
    </source>
</evidence>
<dbReference type="InParanoid" id="A0A3M0C476"/>
<dbReference type="AlphaFoldDB" id="A0A3M0C476"/>
<sequence>MEQAVPGNETQRQNPPCDAWAGEQMGGGPLPFVWLHGWGHDRTSLHRLSRLFRNDGLHWLLDQPGFGATPRLSDGVDGQAAGSAEYAENLAAIWNRLYSDSTGQEGVVLIGHSFGARVAIQFAARYPDKVAALILISGAGIPPRRSAAFRIRAFFLRQLGRVARFTDSIAGTALTDAYRQRFGSADYRMAEDMRGTLVRVIREDLSARAREVRAPTLLLYGSEDRDTPPEIGRRYEACLPIARFHELGGFGHLDILDRGAYQCEALIRGFLDDLELDHTGKHRL</sequence>
<dbReference type="InterPro" id="IPR022742">
    <property type="entry name" value="Hydrolase_4"/>
</dbReference>
<dbReference type="FunCoup" id="A0A3M0C476">
    <property type="interactions" value="150"/>
</dbReference>
<dbReference type="EMBL" id="REFR01000015">
    <property type="protein sequence ID" value="RMB01889.1"/>
    <property type="molecule type" value="Genomic_DNA"/>
</dbReference>
<evidence type="ECO:0000313" key="3">
    <source>
        <dbReference type="EMBL" id="RMB01889.1"/>
    </source>
</evidence>
<evidence type="ECO:0000256" key="1">
    <source>
        <dbReference type="SAM" id="MobiDB-lite"/>
    </source>
</evidence>
<name>A0A3M0C476_9PROT</name>
<reference evidence="3 4" key="1">
    <citation type="submission" date="2018-10" db="EMBL/GenBank/DDBJ databases">
        <title>Genomic Encyclopedia of Archaeal and Bacterial Type Strains, Phase II (KMG-II): from individual species to whole genera.</title>
        <authorList>
            <person name="Goeker M."/>
        </authorList>
    </citation>
    <scope>NUCLEOTIDE SEQUENCE [LARGE SCALE GENOMIC DNA]</scope>
    <source>
        <strain evidence="3 4">DSM 25217</strain>
    </source>
</reference>
<dbReference type="SUPFAM" id="SSF53474">
    <property type="entry name" value="alpha/beta-Hydrolases"/>
    <property type="match status" value="1"/>
</dbReference>
<dbReference type="Gene3D" id="3.40.50.1820">
    <property type="entry name" value="alpha/beta hydrolase"/>
    <property type="match status" value="1"/>
</dbReference>
<keyword evidence="3" id="KW-0378">Hydrolase</keyword>
<proteinExistence type="predicted"/>
<dbReference type="Proteomes" id="UP000271227">
    <property type="component" value="Unassembled WGS sequence"/>
</dbReference>
<dbReference type="GO" id="GO:0016787">
    <property type="term" value="F:hydrolase activity"/>
    <property type="evidence" value="ECO:0007669"/>
    <property type="project" value="UniProtKB-KW"/>
</dbReference>
<organism evidence="3 4">
    <name type="scientific">Eilatimonas milleporae</name>
    <dbReference type="NCBI Taxonomy" id="911205"/>
    <lineage>
        <taxon>Bacteria</taxon>
        <taxon>Pseudomonadati</taxon>
        <taxon>Pseudomonadota</taxon>
        <taxon>Alphaproteobacteria</taxon>
        <taxon>Kordiimonadales</taxon>
        <taxon>Kordiimonadaceae</taxon>
        <taxon>Eilatimonas</taxon>
    </lineage>
</organism>